<dbReference type="Proteomes" id="UP000543174">
    <property type="component" value="Unassembled WGS sequence"/>
</dbReference>
<evidence type="ECO:0000256" key="1">
    <source>
        <dbReference type="SAM" id="Coils"/>
    </source>
</evidence>
<dbReference type="GO" id="GO:0006355">
    <property type="term" value="P:regulation of DNA-templated transcription"/>
    <property type="evidence" value="ECO:0007669"/>
    <property type="project" value="InterPro"/>
</dbReference>
<keyword evidence="5" id="KW-1185">Reference proteome</keyword>
<dbReference type="Pfam" id="PF13411">
    <property type="entry name" value="MerR_1"/>
    <property type="match status" value="1"/>
</dbReference>
<keyword evidence="1" id="KW-0175">Coiled coil</keyword>
<feature type="coiled-coil region" evidence="1">
    <location>
        <begin position="127"/>
        <end position="185"/>
    </location>
</feature>
<evidence type="ECO:0000313" key="4">
    <source>
        <dbReference type="EMBL" id="MBA9042636.1"/>
    </source>
</evidence>
<comment type="caution">
    <text evidence="4">The sequence shown here is derived from an EMBL/GenBank/DDBJ whole genome shotgun (WGS) entry which is preliminary data.</text>
</comment>
<feature type="domain" description="HTH merR-type" evidence="3">
    <location>
        <begin position="11"/>
        <end position="74"/>
    </location>
</feature>
<feature type="region of interest" description="Disordered" evidence="2">
    <location>
        <begin position="197"/>
        <end position="216"/>
    </location>
</feature>
<keyword evidence="4" id="KW-0238">DNA-binding</keyword>
<dbReference type="AlphaFoldDB" id="A0A7W3NGU5"/>
<name>A0A7W3NGU5_PRIAR</name>
<proteinExistence type="predicted"/>
<dbReference type="RefSeq" id="WP_182528117.1">
    <property type="nucleotide sequence ID" value="NZ_JACJHT010000015.1"/>
</dbReference>
<dbReference type="GO" id="GO:0003677">
    <property type="term" value="F:DNA binding"/>
    <property type="evidence" value="ECO:0007669"/>
    <property type="project" value="UniProtKB-KW"/>
</dbReference>
<feature type="compositionally biased region" description="Basic residues" evidence="2">
    <location>
        <begin position="207"/>
        <end position="216"/>
    </location>
</feature>
<protein>
    <submittedName>
        <fullName evidence="4">DNA-binding transcriptional MerR regulator</fullName>
    </submittedName>
</protein>
<dbReference type="Gene3D" id="1.10.1660.10">
    <property type="match status" value="1"/>
</dbReference>
<organism evidence="4 5">
    <name type="scientific">Priestia aryabhattai</name>
    <name type="common">Bacillus aryabhattai</name>
    <dbReference type="NCBI Taxonomy" id="412384"/>
    <lineage>
        <taxon>Bacteria</taxon>
        <taxon>Bacillati</taxon>
        <taxon>Bacillota</taxon>
        <taxon>Bacilli</taxon>
        <taxon>Bacillales</taxon>
        <taxon>Bacillaceae</taxon>
        <taxon>Priestia</taxon>
    </lineage>
</organism>
<gene>
    <name evidence="4" type="ORF">HNP21_005773</name>
</gene>
<evidence type="ECO:0000256" key="2">
    <source>
        <dbReference type="SAM" id="MobiDB-lite"/>
    </source>
</evidence>
<evidence type="ECO:0000313" key="5">
    <source>
        <dbReference type="Proteomes" id="UP000543174"/>
    </source>
</evidence>
<evidence type="ECO:0000259" key="3">
    <source>
        <dbReference type="Pfam" id="PF13411"/>
    </source>
</evidence>
<dbReference type="InterPro" id="IPR009061">
    <property type="entry name" value="DNA-bd_dom_put_sf"/>
</dbReference>
<dbReference type="EMBL" id="JACJHT010000015">
    <property type="protein sequence ID" value="MBA9042636.1"/>
    <property type="molecule type" value="Genomic_DNA"/>
</dbReference>
<dbReference type="SUPFAM" id="SSF46955">
    <property type="entry name" value="Putative DNA-binding domain"/>
    <property type="match status" value="1"/>
</dbReference>
<reference evidence="4" key="1">
    <citation type="submission" date="2020-08" db="EMBL/GenBank/DDBJ databases">
        <title>Functional genomics of gut bacteria from endangered species of beetles.</title>
        <authorList>
            <person name="Carlos-Shanley C."/>
        </authorList>
    </citation>
    <scope>NUCLEOTIDE SEQUENCE [LARGE SCALE GENOMIC DNA]</scope>
    <source>
        <strain evidence="4">S00060</strain>
    </source>
</reference>
<feature type="compositionally biased region" description="Basic and acidic residues" evidence="2">
    <location>
        <begin position="197"/>
        <end position="206"/>
    </location>
</feature>
<accession>A0A7W3NGU5</accession>
<sequence>MEQKQEKKYFKPGEVAKILDVSTDLLRKYTDHFNIQTERSKDDGTGYRKYTKENIEELGEILRLVREENFSWDQVLSWKNGDEEVFVKIEEKSRLEKKIDRLLEKEEDQESFNERQEQFNMVLARTLDEVMKELKSTKAQLAASEERNRIMEEKIELLSDPNSDISQLEKKLDEQNERAEARDRLLIESYKQIQEQNKRILEQKPESKRKKRFGLF</sequence>
<dbReference type="InterPro" id="IPR000551">
    <property type="entry name" value="MerR-type_HTH_dom"/>
</dbReference>